<evidence type="ECO:0000256" key="1">
    <source>
        <dbReference type="SAM" id="MobiDB-lite"/>
    </source>
</evidence>
<name>A0ABY3Y7J0_9NEIS</name>
<keyword evidence="3" id="KW-1185">Reference proteome</keyword>
<accession>A0ABY3Y7J0</accession>
<organism evidence="2 3">
    <name type="scientific">Neisseria macacae ATCC 33926</name>
    <dbReference type="NCBI Taxonomy" id="997348"/>
    <lineage>
        <taxon>Bacteria</taxon>
        <taxon>Pseudomonadati</taxon>
        <taxon>Pseudomonadota</taxon>
        <taxon>Betaproteobacteria</taxon>
        <taxon>Neisseriales</taxon>
        <taxon>Neisseriaceae</taxon>
        <taxon>Neisseria</taxon>
    </lineage>
</organism>
<evidence type="ECO:0000313" key="2">
    <source>
        <dbReference type="EMBL" id="UNV84850.1"/>
    </source>
</evidence>
<dbReference type="RefSeq" id="WP_242925935.1">
    <property type="nucleotide sequence ID" value="NZ_CP094241.1"/>
</dbReference>
<sequence>MPPFWECPLPSPPPRGRERVTADSGVAGRLKKNARNLNGRNFPGSLLSQGRWNKRRERFFRRPLNPSVGCVPQGTHAVGWGCRENGERVRTTHAPHAWRQLAELSV</sequence>
<feature type="compositionally biased region" description="Pro residues" evidence="1">
    <location>
        <begin position="1"/>
        <end position="14"/>
    </location>
</feature>
<reference evidence="2 3" key="1">
    <citation type="submission" date="2022-03" db="EMBL/GenBank/DDBJ databases">
        <title>Genome sequencing of Neisseria macacae.</title>
        <authorList>
            <person name="Baek M.-G."/>
        </authorList>
    </citation>
    <scope>NUCLEOTIDE SEQUENCE [LARGE SCALE GENOMIC DNA]</scope>
    <source>
        <strain evidence="2 3">ATCC 33926</strain>
    </source>
</reference>
<gene>
    <name evidence="2" type="ORF">MON40_12745</name>
</gene>
<evidence type="ECO:0000313" key="3">
    <source>
        <dbReference type="Proteomes" id="UP000829455"/>
    </source>
</evidence>
<feature type="region of interest" description="Disordered" evidence="1">
    <location>
        <begin position="1"/>
        <end position="22"/>
    </location>
</feature>
<dbReference type="Proteomes" id="UP000829455">
    <property type="component" value="Chromosome"/>
</dbReference>
<dbReference type="EMBL" id="CP094241">
    <property type="protein sequence ID" value="UNV84850.1"/>
    <property type="molecule type" value="Genomic_DNA"/>
</dbReference>
<protein>
    <submittedName>
        <fullName evidence="2">Uncharacterized protein</fullName>
    </submittedName>
</protein>
<proteinExistence type="predicted"/>